<organism evidence="1 2">
    <name type="scientific">Streblomastix strix</name>
    <dbReference type="NCBI Taxonomy" id="222440"/>
    <lineage>
        <taxon>Eukaryota</taxon>
        <taxon>Metamonada</taxon>
        <taxon>Preaxostyla</taxon>
        <taxon>Oxymonadida</taxon>
        <taxon>Streblomastigidae</taxon>
        <taxon>Streblomastix</taxon>
    </lineage>
</organism>
<reference evidence="1 2" key="1">
    <citation type="submission" date="2019-03" db="EMBL/GenBank/DDBJ databases">
        <title>Single cell metagenomics reveals metabolic interactions within the superorganism composed of flagellate Streblomastix strix and complex community of Bacteroidetes bacteria on its surface.</title>
        <authorList>
            <person name="Treitli S.C."/>
            <person name="Kolisko M."/>
            <person name="Husnik F."/>
            <person name="Keeling P."/>
            <person name="Hampl V."/>
        </authorList>
    </citation>
    <scope>NUCLEOTIDE SEQUENCE [LARGE SCALE GENOMIC DNA]</scope>
    <source>
        <strain evidence="1">ST1C</strain>
    </source>
</reference>
<evidence type="ECO:0000313" key="2">
    <source>
        <dbReference type="Proteomes" id="UP000324800"/>
    </source>
</evidence>
<dbReference type="Proteomes" id="UP000324800">
    <property type="component" value="Unassembled WGS sequence"/>
</dbReference>
<accession>A0A5J4U7Z5</accession>
<protein>
    <submittedName>
        <fullName evidence="1">Uncharacterized protein</fullName>
    </submittedName>
</protein>
<evidence type="ECO:0000313" key="1">
    <source>
        <dbReference type="EMBL" id="KAA6365815.1"/>
    </source>
</evidence>
<name>A0A5J4U7Z5_9EUKA</name>
<dbReference type="AlphaFoldDB" id="A0A5J4U7Z5"/>
<gene>
    <name evidence="1" type="ORF">EZS28_038658</name>
</gene>
<proteinExistence type="predicted"/>
<dbReference type="EMBL" id="SNRW01020047">
    <property type="protein sequence ID" value="KAA6365815.1"/>
    <property type="molecule type" value="Genomic_DNA"/>
</dbReference>
<comment type="caution">
    <text evidence="1">The sequence shown here is derived from an EMBL/GenBank/DDBJ whole genome shotgun (WGS) entry which is preliminary data.</text>
</comment>
<sequence length="68" mass="7110">MISLGLLLSEAFQVNDTDGEVGVQFPIVSVLVLVPVVVDSDADNVTDKGGESDRSINCVIAGVKFVDC</sequence>